<dbReference type="AlphaFoldDB" id="A0A139AQ82"/>
<dbReference type="Gene3D" id="3.40.630.10">
    <property type="entry name" value="Zn peptidases"/>
    <property type="match status" value="1"/>
</dbReference>
<evidence type="ECO:0000259" key="17">
    <source>
        <dbReference type="Pfam" id="PF04389"/>
    </source>
</evidence>
<feature type="transmembrane region" description="Helical" evidence="16">
    <location>
        <begin position="690"/>
        <end position="711"/>
    </location>
</feature>
<feature type="transmembrane region" description="Helical" evidence="16">
    <location>
        <begin position="584"/>
        <end position="603"/>
    </location>
</feature>
<dbReference type="FunFam" id="3.40.630.10:FF:000008">
    <property type="entry name" value="Endoplasmic reticulum metallopeptidase 1"/>
    <property type="match status" value="1"/>
</dbReference>
<feature type="compositionally biased region" description="Polar residues" evidence="15">
    <location>
        <begin position="40"/>
        <end position="62"/>
    </location>
</feature>
<feature type="transmembrane region" description="Helical" evidence="16">
    <location>
        <begin position="650"/>
        <end position="678"/>
    </location>
</feature>
<comment type="similarity">
    <text evidence="3 14">Belongs to the peptidase M28 family.</text>
</comment>
<feature type="compositionally biased region" description="Basic and acidic residues" evidence="15">
    <location>
        <begin position="13"/>
        <end position="24"/>
    </location>
</feature>
<dbReference type="Pfam" id="PF04389">
    <property type="entry name" value="Peptidase_M28"/>
    <property type="match status" value="1"/>
</dbReference>
<evidence type="ECO:0000256" key="3">
    <source>
        <dbReference type="ARBA" id="ARBA00010918"/>
    </source>
</evidence>
<evidence type="ECO:0000256" key="4">
    <source>
        <dbReference type="ARBA" id="ARBA00022670"/>
    </source>
</evidence>
<comment type="cofactor">
    <cofactor evidence="1">
        <name>Zn(2+)</name>
        <dbReference type="ChEBI" id="CHEBI:29105"/>
    </cofactor>
</comment>
<keyword evidence="13" id="KW-0325">Glycoprotein</keyword>
<dbReference type="PANTHER" id="PTHR12147:SF22">
    <property type="entry name" value="ENDOPLASMIC RETICULUM METALLOPEPTIDASE 1"/>
    <property type="match status" value="1"/>
</dbReference>
<evidence type="ECO:0000256" key="14">
    <source>
        <dbReference type="RuleBase" id="RU361240"/>
    </source>
</evidence>
<evidence type="ECO:0000256" key="11">
    <source>
        <dbReference type="ARBA" id="ARBA00023049"/>
    </source>
</evidence>
<evidence type="ECO:0000313" key="18">
    <source>
        <dbReference type="EMBL" id="KXS18663.1"/>
    </source>
</evidence>
<keyword evidence="5 16" id="KW-0812">Transmembrane</keyword>
<feature type="transmembrane region" description="Helical" evidence="16">
    <location>
        <begin position="609"/>
        <end position="629"/>
    </location>
</feature>
<evidence type="ECO:0000256" key="8">
    <source>
        <dbReference type="ARBA" id="ARBA00022824"/>
    </source>
</evidence>
<dbReference type="OrthoDB" id="76293at2759"/>
<dbReference type="Proteomes" id="UP000070544">
    <property type="component" value="Unassembled WGS sequence"/>
</dbReference>
<feature type="transmembrane region" description="Helical" evidence="16">
    <location>
        <begin position="65"/>
        <end position="88"/>
    </location>
</feature>
<evidence type="ECO:0000256" key="5">
    <source>
        <dbReference type="ARBA" id="ARBA00022692"/>
    </source>
</evidence>
<gene>
    <name evidence="18" type="ORF">M427DRAFT_67678</name>
</gene>
<feature type="domain" description="Peptidase M28" evidence="17">
    <location>
        <begin position="212"/>
        <end position="400"/>
    </location>
</feature>
<feature type="transmembrane region" description="Helical" evidence="16">
    <location>
        <begin position="529"/>
        <end position="548"/>
    </location>
</feature>
<keyword evidence="12 16" id="KW-0472">Membrane</keyword>
<accession>A0A139AQ82</accession>
<organism evidence="18 19">
    <name type="scientific">Gonapodya prolifera (strain JEL478)</name>
    <name type="common">Monoblepharis prolifera</name>
    <dbReference type="NCBI Taxonomy" id="1344416"/>
    <lineage>
        <taxon>Eukaryota</taxon>
        <taxon>Fungi</taxon>
        <taxon>Fungi incertae sedis</taxon>
        <taxon>Chytridiomycota</taxon>
        <taxon>Chytridiomycota incertae sedis</taxon>
        <taxon>Monoblepharidomycetes</taxon>
        <taxon>Monoblepharidales</taxon>
        <taxon>Gonapodyaceae</taxon>
        <taxon>Gonapodya</taxon>
    </lineage>
</organism>
<dbReference type="GO" id="GO:0046872">
    <property type="term" value="F:metal ion binding"/>
    <property type="evidence" value="ECO:0007669"/>
    <property type="project" value="UniProtKB-KW"/>
</dbReference>
<reference evidence="18 19" key="1">
    <citation type="journal article" date="2015" name="Genome Biol. Evol.">
        <title>Phylogenomic analyses indicate that early fungi evolved digesting cell walls of algal ancestors of land plants.</title>
        <authorList>
            <person name="Chang Y."/>
            <person name="Wang S."/>
            <person name="Sekimoto S."/>
            <person name="Aerts A.L."/>
            <person name="Choi C."/>
            <person name="Clum A."/>
            <person name="LaButti K.M."/>
            <person name="Lindquist E.A."/>
            <person name="Yee Ngan C."/>
            <person name="Ohm R.A."/>
            <person name="Salamov A.A."/>
            <person name="Grigoriev I.V."/>
            <person name="Spatafora J.W."/>
            <person name="Berbee M.L."/>
        </authorList>
    </citation>
    <scope>NUCLEOTIDE SEQUENCE [LARGE SCALE GENOMIC DNA]</scope>
    <source>
        <strain evidence="18 19">JEL478</strain>
    </source>
</reference>
<evidence type="ECO:0000313" key="19">
    <source>
        <dbReference type="Proteomes" id="UP000070544"/>
    </source>
</evidence>
<dbReference type="InterPro" id="IPR007484">
    <property type="entry name" value="Peptidase_M28"/>
</dbReference>
<keyword evidence="9 14" id="KW-0862">Zinc</keyword>
<dbReference type="PANTHER" id="PTHR12147">
    <property type="entry name" value="METALLOPEPTIDASE M28 FAMILY MEMBER"/>
    <property type="match status" value="1"/>
</dbReference>
<dbReference type="EC" id="3.4.-.-" evidence="14"/>
<keyword evidence="6 14" id="KW-0479">Metal-binding</keyword>
<feature type="compositionally biased region" description="Low complexity" evidence="15">
    <location>
        <begin position="25"/>
        <end position="39"/>
    </location>
</feature>
<feature type="region of interest" description="Disordered" evidence="15">
    <location>
        <begin position="1"/>
        <end position="62"/>
    </location>
</feature>
<keyword evidence="7 14" id="KW-0378">Hydrolase</keyword>
<evidence type="ECO:0000256" key="6">
    <source>
        <dbReference type="ARBA" id="ARBA00022723"/>
    </source>
</evidence>
<dbReference type="GO" id="GO:0005789">
    <property type="term" value="C:endoplasmic reticulum membrane"/>
    <property type="evidence" value="ECO:0007669"/>
    <property type="project" value="UniProtKB-SubCell"/>
</dbReference>
<keyword evidence="11" id="KW-0482">Metalloprotease</keyword>
<name>A0A139AQ82_GONPJ</name>
<sequence>MDNVTRRTAAARRHADDDAPDRAPHAASHAVAVPPADVSTSDSTLKGRAQNSQNSRHRSTNPSQFSFANPLFTYVLLALYIALLAAFVNHRLHSLPPPIDNRNSTSDAHLLEFSEARAKDHIHHLASVIGGRMVGSLGEKWTEEYLLRELGALALESQRNQATDGVKWEVHVHRPSGSHRFDIAGIDVTKNFNQISNVIARLVPSGYSDSDSDASPPTAILFNAHTDTTTGTTGAGDDAAGVAILLEVARVLVRDKEFRKAMRNPIIFLFNGAEESLQDGSYGFMVSHPLAKSIKAVVNLEACGQGGPEALFQANSPGMVKAYAKSAKWPHGSVMVNDVFRTGILVSDTDFRQFMQYGHDGLVGIDMAYYMNSHVYHTMRDSTERLEAGSIQHFGDNALGLAKYLAREEHLDERGGYVRGYDTVYTDVFGYSELVVSTTTMRVIHTLILATSAFTVLSLARRELAFLSSSNTLSSSSSHAIALAVTVVALVCALPLAVLGSTLSAALVWVSRGNLLTWFKTGPLGLLAMYSWGALFGVFLSQYAAIAVTRKLVQPKTKGHKSAQNSFLDDEHLVDPRAVERRSLLAQLLLSSTILAVGTWYGIGTTWITGVRVACLNAGLWFIELYWTLVLDKSNGGFVSHDGRRTSSPIAAYFIIWTVPLLLDCFYFLPAFAILLPLMGRAGTTLPSELVGGVLLGIIFWIALAPLTALLHRFGGDRHIKRALLILLVLSVVLPAVISRLVFPFDGDAHPKHLVVLLNENVTDNSADGKWVSVSRVDFEPRGFELAVDALERKIGWPQRENLWERARRPGIEAHVFFPISTFLQMVDYPYAAFESLIPKNKTRAQLGRISPRPTPHVTSTSTFSAERNSRTVKLHMEQSGIGWSALTFEADLVGWSLDAPLDAGEKMHVIRTVNGHGVETFDVELEIRCAPNSNATTCETSRIKLEFWGYDSRMWNVVGEIGDWGVYGDTDWYRAGVLWDEGEVLRGIRRAMPPWVTLSIGSTVGGAWLV</sequence>
<dbReference type="GO" id="GO:0006508">
    <property type="term" value="P:proteolysis"/>
    <property type="evidence" value="ECO:0007669"/>
    <property type="project" value="UniProtKB-KW"/>
</dbReference>
<protein>
    <recommendedName>
        <fullName evidence="14">Peptide hydrolase</fullName>
        <ecNumber evidence="14">3.4.-.-</ecNumber>
    </recommendedName>
</protein>
<feature type="transmembrane region" description="Helical" evidence="16">
    <location>
        <begin position="481"/>
        <end position="509"/>
    </location>
</feature>
<feature type="transmembrane region" description="Helical" evidence="16">
    <location>
        <begin position="443"/>
        <end position="460"/>
    </location>
</feature>
<evidence type="ECO:0000256" key="1">
    <source>
        <dbReference type="ARBA" id="ARBA00001947"/>
    </source>
</evidence>
<dbReference type="SUPFAM" id="SSF53187">
    <property type="entry name" value="Zn-dependent exopeptidases"/>
    <property type="match status" value="1"/>
</dbReference>
<dbReference type="InterPro" id="IPR045175">
    <property type="entry name" value="M28_fam"/>
</dbReference>
<evidence type="ECO:0000256" key="16">
    <source>
        <dbReference type="SAM" id="Phobius"/>
    </source>
</evidence>
<evidence type="ECO:0000256" key="2">
    <source>
        <dbReference type="ARBA" id="ARBA00004477"/>
    </source>
</evidence>
<proteinExistence type="inferred from homology"/>
<keyword evidence="19" id="KW-1185">Reference proteome</keyword>
<evidence type="ECO:0000256" key="13">
    <source>
        <dbReference type="ARBA" id="ARBA00023180"/>
    </source>
</evidence>
<dbReference type="OMA" id="EPVDAML"/>
<evidence type="ECO:0000256" key="7">
    <source>
        <dbReference type="ARBA" id="ARBA00022801"/>
    </source>
</evidence>
<keyword evidence="8" id="KW-0256">Endoplasmic reticulum</keyword>
<feature type="transmembrane region" description="Helical" evidence="16">
    <location>
        <begin position="723"/>
        <end position="743"/>
    </location>
</feature>
<dbReference type="GO" id="GO:0008235">
    <property type="term" value="F:metalloexopeptidase activity"/>
    <property type="evidence" value="ECO:0007669"/>
    <property type="project" value="InterPro"/>
</dbReference>
<evidence type="ECO:0000256" key="15">
    <source>
        <dbReference type="SAM" id="MobiDB-lite"/>
    </source>
</evidence>
<dbReference type="PROSITE" id="PS00758">
    <property type="entry name" value="ARGE_DAPE_CPG2_1"/>
    <property type="match status" value="1"/>
</dbReference>
<keyword evidence="4 14" id="KW-0645">Protease</keyword>
<evidence type="ECO:0000256" key="9">
    <source>
        <dbReference type="ARBA" id="ARBA00022833"/>
    </source>
</evidence>
<dbReference type="EMBL" id="KQ965741">
    <property type="protein sequence ID" value="KXS18663.1"/>
    <property type="molecule type" value="Genomic_DNA"/>
</dbReference>
<evidence type="ECO:0000256" key="12">
    <source>
        <dbReference type="ARBA" id="ARBA00023136"/>
    </source>
</evidence>
<keyword evidence="10 16" id="KW-1133">Transmembrane helix</keyword>
<comment type="subcellular location">
    <subcellularLocation>
        <location evidence="2">Endoplasmic reticulum membrane</location>
        <topology evidence="2">Multi-pass membrane protein</topology>
    </subcellularLocation>
</comment>
<evidence type="ECO:0000256" key="10">
    <source>
        <dbReference type="ARBA" id="ARBA00022989"/>
    </source>
</evidence>
<dbReference type="InterPro" id="IPR001261">
    <property type="entry name" value="ArgE/DapE_CS"/>
</dbReference>
<dbReference type="STRING" id="1344416.A0A139AQ82"/>